<gene>
    <name evidence="1" type="ORF">BLNAU_24379</name>
</gene>
<proteinExistence type="predicted"/>
<comment type="caution">
    <text evidence="1">The sequence shown here is derived from an EMBL/GenBank/DDBJ whole genome shotgun (WGS) entry which is preliminary data.</text>
</comment>
<dbReference type="EMBL" id="JARBJD010000619">
    <property type="protein sequence ID" value="KAK2940703.1"/>
    <property type="molecule type" value="Genomic_DNA"/>
</dbReference>
<sequence>MEGYNIVSWNWWERHCDVTLLVLRHPHLAADARPHHSHKLQHPVACAVTLLGLRITRVCSPFSSDRKPSLNLFLALQLPFHRMNLSTPNRLHVAVGFNTAQVAIPATDGTVLRLSYLQSF</sequence>
<dbReference type="Proteomes" id="UP001281761">
    <property type="component" value="Unassembled WGS sequence"/>
</dbReference>
<evidence type="ECO:0000313" key="1">
    <source>
        <dbReference type="EMBL" id="KAK2940703.1"/>
    </source>
</evidence>
<accession>A0ABQ9WMJ7</accession>
<protein>
    <submittedName>
        <fullName evidence="1">Uncharacterized protein</fullName>
    </submittedName>
</protein>
<name>A0ABQ9WMJ7_9EUKA</name>
<keyword evidence="2" id="KW-1185">Reference proteome</keyword>
<organism evidence="1 2">
    <name type="scientific">Blattamonas nauphoetae</name>
    <dbReference type="NCBI Taxonomy" id="2049346"/>
    <lineage>
        <taxon>Eukaryota</taxon>
        <taxon>Metamonada</taxon>
        <taxon>Preaxostyla</taxon>
        <taxon>Oxymonadida</taxon>
        <taxon>Blattamonas</taxon>
    </lineage>
</organism>
<evidence type="ECO:0000313" key="2">
    <source>
        <dbReference type="Proteomes" id="UP001281761"/>
    </source>
</evidence>
<reference evidence="1 2" key="1">
    <citation type="journal article" date="2022" name="bioRxiv">
        <title>Genomics of Preaxostyla Flagellates Illuminates Evolutionary Transitions and the Path Towards Mitochondrial Loss.</title>
        <authorList>
            <person name="Novak L.V.F."/>
            <person name="Treitli S.C."/>
            <person name="Pyrih J."/>
            <person name="Halakuc P."/>
            <person name="Pipaliya S.V."/>
            <person name="Vacek V."/>
            <person name="Brzon O."/>
            <person name="Soukal P."/>
            <person name="Eme L."/>
            <person name="Dacks J.B."/>
            <person name="Karnkowska A."/>
            <person name="Elias M."/>
            <person name="Hampl V."/>
        </authorList>
    </citation>
    <scope>NUCLEOTIDE SEQUENCE [LARGE SCALE GENOMIC DNA]</scope>
    <source>
        <strain evidence="1">NAU3</strain>
        <tissue evidence="1">Gut</tissue>
    </source>
</reference>